<feature type="compositionally biased region" description="Low complexity" evidence="1">
    <location>
        <begin position="105"/>
        <end position="116"/>
    </location>
</feature>
<protein>
    <recommendedName>
        <fullName evidence="5">MYXO-CTERM domain-containing protein</fullName>
    </recommendedName>
</protein>
<dbReference type="EMBL" id="FTNF01000034">
    <property type="protein sequence ID" value="SIR98360.1"/>
    <property type="molecule type" value="Genomic_DNA"/>
</dbReference>
<dbReference type="AlphaFoldDB" id="A0A1N7FDJ9"/>
<dbReference type="OrthoDB" id="3405648at2"/>
<keyword evidence="2" id="KW-1133">Transmembrane helix</keyword>
<sequence>MRVVAALALTLAMAPAPEPSPSPTVPGGLLGGLVGGLGSLVDGLLGAGDDGEPSVPPSSPPSDAPSAAPTTPGPSATSVPTPGSLAPSVAVPSGVSTNAPGGVPGRVVRPGGGREPSVVVTVVPQPAGAPDLTPSTSDRLAVPTVVRTDPVLQWAALLFAVGVLALPVVLLVRRRPAPAAPAPAPVAAPGGPVPPGPEDTAENVTRLPTNLNAIYELGRLDERLAQERERRS</sequence>
<feature type="transmembrane region" description="Helical" evidence="2">
    <location>
        <begin position="151"/>
        <end position="172"/>
    </location>
</feature>
<feature type="compositionally biased region" description="Pro residues" evidence="1">
    <location>
        <begin position="179"/>
        <end position="197"/>
    </location>
</feature>
<accession>A0A1N7FDJ9</accession>
<feature type="region of interest" description="Disordered" evidence="1">
    <location>
        <begin position="179"/>
        <end position="203"/>
    </location>
</feature>
<evidence type="ECO:0008006" key="5">
    <source>
        <dbReference type="Google" id="ProtNLM"/>
    </source>
</evidence>
<evidence type="ECO:0000313" key="3">
    <source>
        <dbReference type="EMBL" id="SIR98360.1"/>
    </source>
</evidence>
<feature type="region of interest" description="Disordered" evidence="1">
    <location>
        <begin position="40"/>
        <end position="116"/>
    </location>
</feature>
<dbReference type="Proteomes" id="UP000186004">
    <property type="component" value="Unassembled WGS sequence"/>
</dbReference>
<reference evidence="3 4" key="1">
    <citation type="submission" date="2017-01" db="EMBL/GenBank/DDBJ databases">
        <authorList>
            <person name="Mah S.A."/>
            <person name="Swanson W.J."/>
            <person name="Moy G.W."/>
            <person name="Vacquier V.D."/>
        </authorList>
    </citation>
    <scope>NUCLEOTIDE SEQUENCE [LARGE SCALE GENOMIC DNA]</scope>
    <source>
        <strain evidence="3 4">DSM 45758</strain>
    </source>
</reference>
<proteinExistence type="predicted"/>
<keyword evidence="4" id="KW-1185">Reference proteome</keyword>
<evidence type="ECO:0000256" key="1">
    <source>
        <dbReference type="SAM" id="MobiDB-lite"/>
    </source>
</evidence>
<dbReference type="RefSeq" id="WP_076473974.1">
    <property type="nucleotide sequence ID" value="NZ_FTNF01000034.1"/>
</dbReference>
<keyword evidence="2" id="KW-0472">Membrane</keyword>
<feature type="compositionally biased region" description="Low complexity" evidence="1">
    <location>
        <begin position="64"/>
        <end position="84"/>
    </location>
</feature>
<dbReference type="STRING" id="1198245.SAMN05444858_13415"/>
<evidence type="ECO:0000256" key="2">
    <source>
        <dbReference type="SAM" id="Phobius"/>
    </source>
</evidence>
<feature type="compositionally biased region" description="Pro residues" evidence="1">
    <location>
        <begin position="54"/>
        <end position="63"/>
    </location>
</feature>
<feature type="region of interest" description="Disordered" evidence="1">
    <location>
        <begin position="14"/>
        <end position="33"/>
    </location>
</feature>
<keyword evidence="2" id="KW-0812">Transmembrane</keyword>
<gene>
    <name evidence="3" type="ORF">SAMN05444858_13415</name>
</gene>
<organism evidence="3 4">
    <name type="scientific">Micromonospora avicenniae</name>
    <dbReference type="NCBI Taxonomy" id="1198245"/>
    <lineage>
        <taxon>Bacteria</taxon>
        <taxon>Bacillati</taxon>
        <taxon>Actinomycetota</taxon>
        <taxon>Actinomycetes</taxon>
        <taxon>Micromonosporales</taxon>
        <taxon>Micromonosporaceae</taxon>
        <taxon>Micromonospora</taxon>
    </lineage>
</organism>
<evidence type="ECO:0000313" key="4">
    <source>
        <dbReference type="Proteomes" id="UP000186004"/>
    </source>
</evidence>
<name>A0A1N7FDJ9_9ACTN</name>